<comment type="caution">
    <text evidence="1">The sequence shown here is derived from an EMBL/GenBank/DDBJ whole genome shotgun (WGS) entry which is preliminary data.</text>
</comment>
<sequence>MNRFYFDSNIFRALNPASNQYIKAVDEIARAMQRRYIFYYSDAHLDDLKSSREDKRDIDFGIIGEMTGNLYAKNDFKHRCQWDVIAPSAAFRDKNYETVDEFIKSPEKIDLLFDAFKDLDIPGMDGLRVSFDVFLNAPINLPHRTDEAKDEMAEVWREKILPGYDKVTMVRNFMESIFANLDVFTENKDEFTAFRTYVRTTIASEQFSFEKYKLDFDLRFKDSPFNRTFMEVIENMLVNDQKNDLYLRCLYMHHLIELYGVSSDKKAGGGMKKMTFNNATADAAHIYYASFGDYLVTDDTGMQVKAYIMYSLLKLPVKILTSTEFAVLGAPLGEPADDFDIFKAKLTADVPLAEELLFGHVLPENEANTYVLPLPYLDYFTQMQGSDIGDHRFYVLFNLRHSHADLVLLPELQMVTDHLLSVFGVDDEHKGAFDLEEPVKDEPHVRKWSFGRVEYFLGVHFSGPACFIRLVVHVLRAG</sequence>
<protein>
    <submittedName>
        <fullName evidence="1">Uncharacterized protein</fullName>
    </submittedName>
</protein>
<dbReference type="AlphaFoldDB" id="A0A841J8V0"/>
<proteinExistence type="predicted"/>
<evidence type="ECO:0000313" key="1">
    <source>
        <dbReference type="EMBL" id="MBB6127190.1"/>
    </source>
</evidence>
<evidence type="ECO:0000313" key="2">
    <source>
        <dbReference type="Proteomes" id="UP000548326"/>
    </source>
</evidence>
<accession>A0A841J8V0</accession>
<dbReference type="RefSeq" id="WP_183586406.1">
    <property type="nucleotide sequence ID" value="NZ_JACHCA010000003.1"/>
</dbReference>
<organism evidence="1 2">
    <name type="scientific">Mucilaginibacter lappiensis</name>
    <dbReference type="NCBI Taxonomy" id="354630"/>
    <lineage>
        <taxon>Bacteria</taxon>
        <taxon>Pseudomonadati</taxon>
        <taxon>Bacteroidota</taxon>
        <taxon>Sphingobacteriia</taxon>
        <taxon>Sphingobacteriales</taxon>
        <taxon>Sphingobacteriaceae</taxon>
        <taxon>Mucilaginibacter</taxon>
    </lineage>
</organism>
<dbReference type="Proteomes" id="UP000548326">
    <property type="component" value="Unassembled WGS sequence"/>
</dbReference>
<dbReference type="EMBL" id="JACHCA010000003">
    <property type="protein sequence ID" value="MBB6127190.1"/>
    <property type="molecule type" value="Genomic_DNA"/>
</dbReference>
<gene>
    <name evidence="1" type="ORF">HDF22_001296</name>
</gene>
<name>A0A841J8V0_9SPHI</name>
<reference evidence="1 2" key="1">
    <citation type="submission" date="2020-08" db="EMBL/GenBank/DDBJ databases">
        <title>Genomic Encyclopedia of Type Strains, Phase IV (KMG-V): Genome sequencing to study the core and pangenomes of soil and plant-associated prokaryotes.</title>
        <authorList>
            <person name="Whitman W."/>
        </authorList>
    </citation>
    <scope>NUCLEOTIDE SEQUENCE [LARGE SCALE GENOMIC DNA]</scope>
    <source>
        <strain evidence="1 2">MP601</strain>
    </source>
</reference>